<keyword evidence="3" id="KW-0503">Monooxygenase</keyword>
<dbReference type="PANTHER" id="PTHR13789:SF147">
    <property type="entry name" value="PUTATIVE (AFU_ORTHOLOGUE AFUA_2G01950)-RELATED"/>
    <property type="match status" value="1"/>
</dbReference>
<dbReference type="Proteomes" id="UP000070544">
    <property type="component" value="Unassembled WGS sequence"/>
</dbReference>
<dbReference type="PANTHER" id="PTHR13789">
    <property type="entry name" value="MONOOXYGENASE"/>
    <property type="match status" value="1"/>
</dbReference>
<dbReference type="InterPro" id="IPR036188">
    <property type="entry name" value="FAD/NAD-bd_sf"/>
</dbReference>
<reference evidence="4 5" key="1">
    <citation type="journal article" date="2015" name="Genome Biol. Evol.">
        <title>Phylogenomic analyses indicate that early fungi evolved digesting cell walls of algal ancestors of land plants.</title>
        <authorList>
            <person name="Chang Y."/>
            <person name="Wang S."/>
            <person name="Sekimoto S."/>
            <person name="Aerts A.L."/>
            <person name="Choi C."/>
            <person name="Clum A."/>
            <person name="LaButti K.M."/>
            <person name="Lindquist E.A."/>
            <person name="Yee Ngan C."/>
            <person name="Ohm R.A."/>
            <person name="Salamov A.A."/>
            <person name="Grigoriev I.V."/>
            <person name="Spatafora J.W."/>
            <person name="Berbee M.L."/>
        </authorList>
    </citation>
    <scope>NUCLEOTIDE SEQUENCE [LARGE SCALE GENOMIC DNA]</scope>
    <source>
        <strain evidence="4 5">JEL478</strain>
    </source>
</reference>
<dbReference type="GO" id="GO:0004497">
    <property type="term" value="F:monooxygenase activity"/>
    <property type="evidence" value="ECO:0007669"/>
    <property type="project" value="UniProtKB-KW"/>
</dbReference>
<proteinExistence type="inferred from homology"/>
<keyword evidence="5" id="KW-1185">Reference proteome</keyword>
<accession>A0A139AAJ7</accession>
<dbReference type="SUPFAM" id="SSF51905">
    <property type="entry name" value="FAD/NAD(P)-binding domain"/>
    <property type="match status" value="1"/>
</dbReference>
<gene>
    <name evidence="4" type="ORF">M427DRAFT_58313</name>
</gene>
<evidence type="ECO:0000256" key="3">
    <source>
        <dbReference type="ARBA" id="ARBA00023033"/>
    </source>
</evidence>
<comment type="similarity">
    <text evidence="1">Belongs to the paxM FAD-dependent monooxygenase family.</text>
</comment>
<dbReference type="InterPro" id="IPR050493">
    <property type="entry name" value="FAD-dep_Monooxygenase_BioMet"/>
</dbReference>
<dbReference type="SUPFAM" id="SSF54373">
    <property type="entry name" value="FAD-linked reductases, C-terminal domain"/>
    <property type="match status" value="1"/>
</dbReference>
<evidence type="ECO:0000256" key="1">
    <source>
        <dbReference type="ARBA" id="ARBA00007992"/>
    </source>
</evidence>
<evidence type="ECO:0000313" key="4">
    <source>
        <dbReference type="EMBL" id="KXS13709.1"/>
    </source>
</evidence>
<dbReference type="OrthoDB" id="2153112at2759"/>
<organism evidence="4 5">
    <name type="scientific">Gonapodya prolifera (strain JEL478)</name>
    <name type="common">Monoblepharis prolifera</name>
    <dbReference type="NCBI Taxonomy" id="1344416"/>
    <lineage>
        <taxon>Eukaryota</taxon>
        <taxon>Fungi</taxon>
        <taxon>Fungi incertae sedis</taxon>
        <taxon>Chytridiomycota</taxon>
        <taxon>Chytridiomycota incertae sedis</taxon>
        <taxon>Monoblepharidomycetes</taxon>
        <taxon>Monoblepharidales</taxon>
        <taxon>Gonapodyaceae</taxon>
        <taxon>Gonapodya</taxon>
    </lineage>
</organism>
<evidence type="ECO:0000256" key="2">
    <source>
        <dbReference type="ARBA" id="ARBA00023002"/>
    </source>
</evidence>
<dbReference type="Gene3D" id="3.50.50.60">
    <property type="entry name" value="FAD/NAD(P)-binding domain"/>
    <property type="match status" value="1"/>
</dbReference>
<dbReference type="AlphaFoldDB" id="A0A139AAJ7"/>
<sequence length="383" mass="42714">DGDDAPQIGEVGAGIQIPPNSGRILVRWGLKEKIEKVACRPLNARVWRYDNVAPLANWPFPSEQAMGVPYWHIHRADHHKILLDEAVAPTLSYPARNPGPPHCEAASIRTEDGRSYSGDVLVGADGVRSDVKVAVTQDKENAKPSGDQAYRFLIPVEEVKKYPELAFTLDRAMNHHVGPNAHIVHYPISDYKYVNVVTCSLGEGRTDESWNQQGGRDELLKQFEGWSPEIIKLMSMSDKYLKWQLIKRGELRTWVRGKTTLLGDACHAMVPYLAQGAAQALWGLPINAALQAYEKVRKRRTTAIVNGADGARATFHMHDGQLKKDRDDAFKRQWGKSSSVFSPHWTYDAEYEMIKYLNQLGPRGRAAAPESASTSAPATQARL</sequence>
<feature type="non-terminal residue" evidence="4">
    <location>
        <position position="1"/>
    </location>
</feature>
<dbReference type="EMBL" id="KQ965775">
    <property type="protein sequence ID" value="KXS13709.1"/>
    <property type="molecule type" value="Genomic_DNA"/>
</dbReference>
<dbReference type="OMA" id="DWEPRVK"/>
<name>A0A139AAJ7_GONPJ</name>
<protein>
    <submittedName>
        <fullName evidence="4">FAD/NAD(P)-binding domain-containing protein</fullName>
    </submittedName>
</protein>
<dbReference type="PRINTS" id="PR00420">
    <property type="entry name" value="RNGMNOXGNASE"/>
</dbReference>
<evidence type="ECO:0000313" key="5">
    <source>
        <dbReference type="Proteomes" id="UP000070544"/>
    </source>
</evidence>
<keyword evidence="2" id="KW-0560">Oxidoreductase</keyword>
<dbReference type="STRING" id="1344416.A0A139AAJ7"/>